<dbReference type="InterPro" id="IPR041657">
    <property type="entry name" value="HTH_17"/>
</dbReference>
<name>A0A7H9BEB2_9NEIS</name>
<feature type="domain" description="Helix-turn-helix" evidence="1">
    <location>
        <begin position="9"/>
        <end position="57"/>
    </location>
</feature>
<dbReference type="InterPro" id="IPR009061">
    <property type="entry name" value="DNA-bd_dom_put_sf"/>
</dbReference>
<dbReference type="EMBL" id="CP058627">
    <property type="protein sequence ID" value="QLG87070.1"/>
    <property type="molecule type" value="Genomic_DNA"/>
</dbReference>
<dbReference type="Proteomes" id="UP000509597">
    <property type="component" value="Chromosome"/>
</dbReference>
<dbReference type="Pfam" id="PF12728">
    <property type="entry name" value="HTH_17"/>
    <property type="match status" value="1"/>
</dbReference>
<evidence type="ECO:0000313" key="3">
    <source>
        <dbReference type="Proteomes" id="UP000509597"/>
    </source>
</evidence>
<gene>
    <name evidence="2" type="ORF">HQ393_01760</name>
</gene>
<evidence type="ECO:0000259" key="1">
    <source>
        <dbReference type="Pfam" id="PF12728"/>
    </source>
</evidence>
<dbReference type="RefSeq" id="WP_179357156.1">
    <property type="nucleotide sequence ID" value="NZ_CP058627.1"/>
</dbReference>
<keyword evidence="3" id="KW-1185">Reference proteome</keyword>
<organism evidence="2 3">
    <name type="scientific">Chitinibacter bivalviorum</name>
    <dbReference type="NCBI Taxonomy" id="2739434"/>
    <lineage>
        <taxon>Bacteria</taxon>
        <taxon>Pseudomonadati</taxon>
        <taxon>Pseudomonadota</taxon>
        <taxon>Betaproteobacteria</taxon>
        <taxon>Neisseriales</taxon>
        <taxon>Chitinibacteraceae</taxon>
        <taxon>Chitinibacter</taxon>
    </lineage>
</organism>
<dbReference type="SUPFAM" id="SSF46955">
    <property type="entry name" value="Putative DNA-binding domain"/>
    <property type="match status" value="1"/>
</dbReference>
<accession>A0A7H9BEB2</accession>
<evidence type="ECO:0000313" key="2">
    <source>
        <dbReference type="EMBL" id="QLG87070.1"/>
    </source>
</evidence>
<proteinExistence type="predicted"/>
<dbReference type="AlphaFoldDB" id="A0A7H9BEB2"/>
<dbReference type="KEGG" id="chiz:HQ393_01760"/>
<reference evidence="2 3" key="1">
    <citation type="submission" date="2020-07" db="EMBL/GenBank/DDBJ databases">
        <title>Complete genome sequence of Chitinibacter sp. 2T18.</title>
        <authorList>
            <person name="Bae J.-W."/>
            <person name="Choi J.-W."/>
        </authorList>
    </citation>
    <scope>NUCLEOTIDE SEQUENCE [LARGE SCALE GENOMIC DNA]</scope>
    <source>
        <strain evidence="2 3">2T18</strain>
    </source>
</reference>
<sequence>MTNPHQKITPTEAAKLLGKAESTLASERSRGVGCPYLKINGKVRYLRSDVEAYAAKNTTRHDTSGVRV</sequence>
<protein>
    <submittedName>
        <fullName evidence="2">Helix-turn-helix domain-containing protein</fullName>
    </submittedName>
</protein>